<dbReference type="FunFam" id="3.30.70.2510:FF:000001">
    <property type="entry name" value="tRNA pseudouridine synthase Pus10"/>
    <property type="match status" value="1"/>
</dbReference>
<dbReference type="Gene3D" id="3.30.70.2510">
    <property type="match status" value="1"/>
</dbReference>
<organism evidence="10 11">
    <name type="scientific">Prunus dulcis</name>
    <name type="common">Almond</name>
    <name type="synonym">Amygdalus dulcis</name>
    <dbReference type="NCBI Taxonomy" id="3755"/>
    <lineage>
        <taxon>Eukaryota</taxon>
        <taxon>Viridiplantae</taxon>
        <taxon>Streptophyta</taxon>
        <taxon>Embryophyta</taxon>
        <taxon>Tracheophyta</taxon>
        <taxon>Spermatophyta</taxon>
        <taxon>Magnoliopsida</taxon>
        <taxon>eudicotyledons</taxon>
        <taxon>Gunneridae</taxon>
        <taxon>Pentapetalae</taxon>
        <taxon>rosids</taxon>
        <taxon>fabids</taxon>
        <taxon>Rosales</taxon>
        <taxon>Rosaceae</taxon>
        <taxon>Amygdaloideae</taxon>
        <taxon>Amygdaleae</taxon>
        <taxon>Prunus</taxon>
    </lineage>
</organism>
<dbReference type="InParanoid" id="A0A5E4FE99"/>
<dbReference type="OMA" id="LVISCQR"/>
<evidence type="ECO:0000256" key="1">
    <source>
        <dbReference type="ARBA" id="ARBA00009652"/>
    </source>
</evidence>
<proteinExistence type="inferred from homology"/>
<dbReference type="FunFam" id="3.30.70.3190:FF:000001">
    <property type="entry name" value="tRNA pseudouridine synthase Pus10"/>
    <property type="match status" value="1"/>
</dbReference>
<dbReference type="Pfam" id="PF21237">
    <property type="entry name" value="Pus10_N_euk"/>
    <property type="match status" value="1"/>
</dbReference>
<dbReference type="InterPro" id="IPR039894">
    <property type="entry name" value="Pus10-like"/>
</dbReference>
<dbReference type="PANTHER" id="PTHR21568:SF0">
    <property type="entry name" value="TRNA PSEUDOURIDINE SYNTHASE PUS10"/>
    <property type="match status" value="1"/>
</dbReference>
<dbReference type="GO" id="GO:0031119">
    <property type="term" value="P:tRNA pseudouridine synthesis"/>
    <property type="evidence" value="ECO:0007669"/>
    <property type="project" value="TreeGrafter"/>
</dbReference>
<dbReference type="InterPro" id="IPR048742">
    <property type="entry name" value="Pus10_N_euk"/>
</dbReference>
<accession>A0A5E4FE99</accession>
<protein>
    <recommendedName>
        <fullName evidence="2">tRNA pseudouridine(55) synthase</fullName>
        <ecNumber evidence="2">5.4.99.25</ecNumber>
    </recommendedName>
    <alternativeName>
        <fullName evidence="7">tRNA pseudouridine 55 synthase</fullName>
    </alternativeName>
    <alternativeName>
        <fullName evidence="5">tRNA pseudouridylate synthase</fullName>
    </alternativeName>
    <alternativeName>
        <fullName evidence="6">tRNA-uridine isomerase</fullName>
    </alternativeName>
</protein>
<gene>
    <name evidence="10" type="ORF">ALMOND_2B000295</name>
</gene>
<dbReference type="SUPFAM" id="SSF55120">
    <property type="entry name" value="Pseudouridine synthase"/>
    <property type="match status" value="1"/>
</dbReference>
<sequence length="552" mass="62483">MSTNLRLRLGLFEMPSDTEEASQPTVNGDNVRALCDVVRELPIRAVIDLLSIGVCTRCILRLFGIREHVYYRSSLSPSMLSSVLGDSTCSEKHMVDGNFRELVVCSICLGILQFTYWEDKKLVTEKESANELAVSISSLIRQQGFEIDSFSLEVSIPPIVLENDHTVWLYMKRKYESELWFQGKSISECISAKDALKISLMESLETMLGCKSNMSAFRIRLTYTHRISSKTVENSVEGCHGGKRRKTGAGNGLNTIDDDIKCSGPPIEAGAVVEGSFVSLQANESSECLKLPLGQSNEPCCLEFLCYRTQIYIGGRYLKYSRNVSQTCWIIDDERMGEASVEEILGSNILPLCRGDNYKFHAAGREDIDVRMLGSGRPFLLEIQNARYIPSEESVKFLETKINNLEKKLVGVKNLKLVGSQSWELMREGEAEKQKQYTALVWISRPLKDEDLQSISSLEDMHILQRTPIRVLHRRSPLEREKIIHWMRIERIVGSSQYFLLHLCTQAGTYIKEFIHGDLGRTQPSIGSILTCRAEILRLDVTDVKMECFLTE</sequence>
<dbReference type="Gramene" id="VVA25760">
    <property type="protein sequence ID" value="VVA25760"/>
    <property type="gene ID" value="Prudul26B000295"/>
</dbReference>
<dbReference type="EC" id="5.4.99.25" evidence="2"/>
<dbReference type="NCBIfam" id="TIGR01213">
    <property type="entry name" value="pseudo_Pus10arc"/>
    <property type="match status" value="1"/>
</dbReference>
<dbReference type="FunCoup" id="A0A5E4FE99">
    <property type="interactions" value="2953"/>
</dbReference>
<dbReference type="Gene3D" id="3.30.70.3190">
    <property type="match status" value="1"/>
</dbReference>
<dbReference type="PANTHER" id="PTHR21568">
    <property type="entry name" value="TRNA PSEUDOURIDINE SYNTHASE PUS10"/>
    <property type="match status" value="1"/>
</dbReference>
<dbReference type="GO" id="GO:0160148">
    <property type="term" value="F:tRNA pseudouridine(55) synthase activity"/>
    <property type="evidence" value="ECO:0007669"/>
    <property type="project" value="UniProtKB-EC"/>
</dbReference>
<evidence type="ECO:0000256" key="6">
    <source>
        <dbReference type="ARBA" id="ARBA00079393"/>
    </source>
</evidence>
<dbReference type="Gene3D" id="1.10.10.2050">
    <property type="match status" value="1"/>
</dbReference>
<evidence type="ECO:0000256" key="3">
    <source>
        <dbReference type="ARBA" id="ARBA00022694"/>
    </source>
</evidence>
<evidence type="ECO:0000256" key="7">
    <source>
        <dbReference type="ARBA" id="ARBA00083669"/>
    </source>
</evidence>
<dbReference type="EMBL" id="CABIKO010000098">
    <property type="protein sequence ID" value="VVA25760.1"/>
    <property type="molecule type" value="Genomic_DNA"/>
</dbReference>
<evidence type="ECO:0000259" key="8">
    <source>
        <dbReference type="Pfam" id="PF21237"/>
    </source>
</evidence>
<keyword evidence="3" id="KW-0819">tRNA processing</keyword>
<dbReference type="InterPro" id="IPR048741">
    <property type="entry name" value="Pus10-like_C"/>
</dbReference>
<keyword evidence="4" id="KW-0413">Isomerase</keyword>
<dbReference type="Proteomes" id="UP000327085">
    <property type="component" value="Chromosome 1"/>
</dbReference>
<comment type="similarity">
    <text evidence="1">Belongs to the pseudouridine synthase Pus10 family.</text>
</comment>
<feature type="domain" description="Pus10-like C-terminal" evidence="9">
    <location>
        <begin position="312"/>
        <end position="544"/>
    </location>
</feature>
<feature type="domain" description="Pus10 N-terminal eukaryotes" evidence="8">
    <location>
        <begin position="105"/>
        <end position="226"/>
    </location>
</feature>
<evidence type="ECO:0000313" key="10">
    <source>
        <dbReference type="EMBL" id="VVA25760.1"/>
    </source>
</evidence>
<reference evidence="11" key="1">
    <citation type="journal article" date="2020" name="Plant J.">
        <title>Transposons played a major role in the diversification between the closely related almond and peach genomes: results from the almond genome sequence.</title>
        <authorList>
            <person name="Alioto T."/>
            <person name="Alexiou K.G."/>
            <person name="Bardil A."/>
            <person name="Barteri F."/>
            <person name="Castanera R."/>
            <person name="Cruz F."/>
            <person name="Dhingra A."/>
            <person name="Duval H."/>
            <person name="Fernandez I Marti A."/>
            <person name="Frias L."/>
            <person name="Galan B."/>
            <person name="Garcia J.L."/>
            <person name="Howad W."/>
            <person name="Gomez-Garrido J."/>
            <person name="Gut M."/>
            <person name="Julca I."/>
            <person name="Morata J."/>
            <person name="Puigdomenech P."/>
            <person name="Ribeca P."/>
            <person name="Rubio Cabetas M.J."/>
            <person name="Vlasova A."/>
            <person name="Wirthensohn M."/>
            <person name="Garcia-Mas J."/>
            <person name="Gabaldon T."/>
            <person name="Casacuberta J.M."/>
            <person name="Arus P."/>
        </authorList>
    </citation>
    <scope>NUCLEOTIDE SEQUENCE [LARGE SCALE GENOMIC DNA]</scope>
    <source>
        <strain evidence="11">cv. Texas</strain>
    </source>
</reference>
<dbReference type="AlphaFoldDB" id="A0A5E4FE99"/>
<dbReference type="InterPro" id="IPR020103">
    <property type="entry name" value="PsdUridine_synth_cat_dom_sf"/>
</dbReference>
<evidence type="ECO:0000256" key="5">
    <source>
        <dbReference type="ARBA" id="ARBA00075270"/>
    </source>
</evidence>
<evidence type="ECO:0000256" key="4">
    <source>
        <dbReference type="ARBA" id="ARBA00023235"/>
    </source>
</evidence>
<evidence type="ECO:0000259" key="9">
    <source>
        <dbReference type="Pfam" id="PF21238"/>
    </source>
</evidence>
<evidence type="ECO:0000256" key="2">
    <source>
        <dbReference type="ARBA" id="ARBA00012787"/>
    </source>
</evidence>
<evidence type="ECO:0000313" key="11">
    <source>
        <dbReference type="Proteomes" id="UP000327085"/>
    </source>
</evidence>
<name>A0A5E4FE99_PRUDU</name>
<dbReference type="GO" id="GO:0003723">
    <property type="term" value="F:RNA binding"/>
    <property type="evidence" value="ECO:0007669"/>
    <property type="project" value="InterPro"/>
</dbReference>
<dbReference type="Pfam" id="PF21238">
    <property type="entry name" value="Pus10_C"/>
    <property type="match status" value="1"/>
</dbReference>